<keyword evidence="8" id="KW-1185">Reference proteome</keyword>
<feature type="transmembrane region" description="Helical" evidence="6">
    <location>
        <begin position="68"/>
        <end position="89"/>
    </location>
</feature>
<evidence type="ECO:0000256" key="4">
    <source>
        <dbReference type="ARBA" id="ARBA00023136"/>
    </source>
</evidence>
<comment type="subcellular location">
    <subcellularLocation>
        <location evidence="1">Membrane</location>
        <topology evidence="1">Multi-pass membrane protein</topology>
    </subcellularLocation>
</comment>
<gene>
    <name evidence="7" type="ORF">RV04_GL000829</name>
</gene>
<dbReference type="InterPro" id="IPR006480">
    <property type="entry name" value="Phage_holin_4_1"/>
</dbReference>
<keyword evidence="4 6" id="KW-0472">Membrane</keyword>
<organism evidence="7 8">
    <name type="scientific">Enterococcus hermanniensis</name>
    <dbReference type="NCBI Taxonomy" id="249189"/>
    <lineage>
        <taxon>Bacteria</taxon>
        <taxon>Bacillati</taxon>
        <taxon>Bacillota</taxon>
        <taxon>Bacilli</taxon>
        <taxon>Lactobacillales</taxon>
        <taxon>Enterococcaceae</taxon>
        <taxon>Enterococcus</taxon>
    </lineage>
</organism>
<evidence type="ECO:0008006" key="9">
    <source>
        <dbReference type="Google" id="ProtNLM"/>
    </source>
</evidence>
<evidence type="ECO:0000313" key="8">
    <source>
        <dbReference type="Proteomes" id="UP000182077"/>
    </source>
</evidence>
<dbReference type="AlphaFoldDB" id="A0A1L8TPZ9"/>
<dbReference type="EMBL" id="JXKQ01000002">
    <property type="protein sequence ID" value="OJG46401.1"/>
    <property type="molecule type" value="Genomic_DNA"/>
</dbReference>
<dbReference type="NCBIfam" id="TIGR01593">
    <property type="entry name" value="holin_tox_secr"/>
    <property type="match status" value="1"/>
</dbReference>
<dbReference type="Pfam" id="PF05105">
    <property type="entry name" value="Phage_holin_4_1"/>
    <property type="match status" value="1"/>
</dbReference>
<keyword evidence="3 6" id="KW-1133">Transmembrane helix</keyword>
<evidence type="ECO:0000256" key="6">
    <source>
        <dbReference type="SAM" id="Phobius"/>
    </source>
</evidence>
<feature type="transmembrane region" description="Helical" evidence="6">
    <location>
        <begin position="31"/>
        <end position="56"/>
    </location>
</feature>
<dbReference type="STRING" id="249189.RV04_GL000829"/>
<comment type="caution">
    <text evidence="7">The sequence shown here is derived from an EMBL/GenBank/DDBJ whole genome shotgun (WGS) entry which is preliminary data.</text>
</comment>
<evidence type="ECO:0000256" key="2">
    <source>
        <dbReference type="ARBA" id="ARBA00022692"/>
    </source>
</evidence>
<evidence type="ECO:0000313" key="7">
    <source>
        <dbReference type="EMBL" id="OJG46401.1"/>
    </source>
</evidence>
<reference evidence="7 8" key="1">
    <citation type="submission" date="2014-12" db="EMBL/GenBank/DDBJ databases">
        <title>Draft genome sequences of 29 type strains of Enterococci.</title>
        <authorList>
            <person name="Zhong Z."/>
            <person name="Sun Z."/>
            <person name="Liu W."/>
            <person name="Zhang W."/>
            <person name="Zhang H."/>
        </authorList>
    </citation>
    <scope>NUCLEOTIDE SEQUENCE [LARGE SCALE GENOMIC DNA]</scope>
    <source>
        <strain evidence="7 8">DSM 17122</strain>
    </source>
</reference>
<dbReference type="Proteomes" id="UP000182077">
    <property type="component" value="Unassembled WGS sequence"/>
</dbReference>
<comment type="similarity">
    <text evidence="5">Belongs to the bacteriophage holin family. Cp-1 holin subfamily.</text>
</comment>
<evidence type="ECO:0000256" key="1">
    <source>
        <dbReference type="ARBA" id="ARBA00004141"/>
    </source>
</evidence>
<proteinExistence type="inferred from homology"/>
<protein>
    <recommendedName>
        <fullName evidence="9">Holin</fullName>
    </recommendedName>
</protein>
<dbReference type="GO" id="GO:0016020">
    <property type="term" value="C:membrane"/>
    <property type="evidence" value="ECO:0007669"/>
    <property type="project" value="UniProtKB-SubCell"/>
</dbReference>
<accession>A0A1L8TPZ9</accession>
<keyword evidence="2 6" id="KW-0812">Transmembrane</keyword>
<evidence type="ECO:0000256" key="5">
    <source>
        <dbReference type="ARBA" id="ARBA00023600"/>
    </source>
</evidence>
<name>A0A1L8TPZ9_9ENTE</name>
<evidence type="ECO:0000256" key="3">
    <source>
        <dbReference type="ARBA" id="ARBA00022989"/>
    </source>
</evidence>
<sequence length="140" mass="16008">MNDEIEIVVSLMEEEKHMNDWVKMIEAEPRLLFVLSLISVAMLLDLLTGLIAAKILKQLSSKIGINGLLRKIASILLLLFFLPVSSLIPLQIGSALLYAFYLSFLMLELHSILENYEKMGIKTIIFQKFLAYFTNKDEEE</sequence>